<evidence type="ECO:0000313" key="1">
    <source>
        <dbReference type="EMBL" id="KAJ9116314.1"/>
    </source>
</evidence>
<dbReference type="EMBL" id="JASBWU010000014">
    <property type="protein sequence ID" value="KAJ9116314.1"/>
    <property type="molecule type" value="Genomic_DNA"/>
</dbReference>
<keyword evidence="2" id="KW-1185">Reference proteome</keyword>
<sequence length="752" mass="81446">MPLHARTAASPYLLDLGLSKSLMSLVFVAGPLSGLIMQPIIGVLADRSRSRFGRRRPFMLAGCVVSVFAMMLLSWAREIAEWCGGGKGLAIGLAVWAIYLIDFSINAVQATDRALVVDILPPSQQEKGNAWAGRMFGTGSLAGFYVRKSSQLNMKSTIHSIWKNIFTLPPAIRAICYAQFFAWIGWFPILFYTSVWVGEIYTREAITRGGRSADDPLLPAEAVRAGSRALFMNSIVNLLTSVFLPFFVSSSGIGTEAKPVSTSRGGGYRSREATGSTSNGFASLGPSGAAAADGEGLTVRASRLMQKLDKIRAIIKVPSRLRLQLPIQGFTLIRAWILGQAVFAGTMFATWFAGSVWSAQAIICVNGFCWGVAQWAPFSLLGELILLDASVPEPHDKTLPVIRMIDEEGDDAFPRHQRPGSRAEQQKYELDAGAEEEEALITSNDEIDTDYSDHHLPRHGSPAGQRGHSRTTSTSVDLIPTFSESRNRTPLGSRRGSREFAEHALALGKHGRSASSSKSRLSHEFTGARSSFDVELHPVHGRLDVGSNLRISRSDDGLYGSGGGDVPYPSNGSFPREEHHDESYTQHDDGGLRKPKPRSARKKGKGQGTAEKAGVILGIHNIFIVIPQFLVTFLSAIIFYIMEPTRPTLPDHHPSANIPLSGNITLGAATESDLLGSADDGGVNKVARLVGRAVVEALRIRDTSEGSTRELEPHVTSETDSVGFIFRLGGISAAIAGFMLYRMSKRFGPDPL</sequence>
<proteinExistence type="predicted"/>
<accession>A0ACC2WYS3</accession>
<dbReference type="Proteomes" id="UP001243375">
    <property type="component" value="Unassembled WGS sequence"/>
</dbReference>
<evidence type="ECO:0000313" key="2">
    <source>
        <dbReference type="Proteomes" id="UP001243375"/>
    </source>
</evidence>
<protein>
    <submittedName>
        <fullName evidence="1">Uncharacterized protein</fullName>
    </submittedName>
</protein>
<comment type="caution">
    <text evidence="1">The sequence shown here is derived from an EMBL/GenBank/DDBJ whole genome shotgun (WGS) entry which is preliminary data.</text>
</comment>
<name>A0ACC2WYS3_9TREE</name>
<gene>
    <name evidence="1" type="ORF">QFC22_004754</name>
</gene>
<reference evidence="1" key="1">
    <citation type="submission" date="2023-04" db="EMBL/GenBank/DDBJ databases">
        <title>Draft Genome sequencing of Naganishia species isolated from polar environments using Oxford Nanopore Technology.</title>
        <authorList>
            <person name="Leo P."/>
            <person name="Venkateswaran K."/>
        </authorList>
    </citation>
    <scope>NUCLEOTIDE SEQUENCE</scope>
    <source>
        <strain evidence="1">MNA-CCFEE 5425</strain>
    </source>
</reference>
<organism evidence="1 2">
    <name type="scientific">Naganishia vaughanmartiniae</name>
    <dbReference type="NCBI Taxonomy" id="1424756"/>
    <lineage>
        <taxon>Eukaryota</taxon>
        <taxon>Fungi</taxon>
        <taxon>Dikarya</taxon>
        <taxon>Basidiomycota</taxon>
        <taxon>Agaricomycotina</taxon>
        <taxon>Tremellomycetes</taxon>
        <taxon>Filobasidiales</taxon>
        <taxon>Filobasidiaceae</taxon>
        <taxon>Naganishia</taxon>
    </lineage>
</organism>